<dbReference type="PANTHER" id="PTHR23172">
    <property type="entry name" value="AUXILIN/CYCLIN G-ASSOCIATED KINASE-RELATED"/>
    <property type="match status" value="1"/>
</dbReference>
<organism evidence="3 4">
    <name type="scientific">Dendrobium chrysotoxum</name>
    <name type="common">Orchid</name>
    <dbReference type="NCBI Taxonomy" id="161865"/>
    <lineage>
        <taxon>Eukaryota</taxon>
        <taxon>Viridiplantae</taxon>
        <taxon>Streptophyta</taxon>
        <taxon>Embryophyta</taxon>
        <taxon>Tracheophyta</taxon>
        <taxon>Spermatophyta</taxon>
        <taxon>Magnoliopsida</taxon>
        <taxon>Liliopsida</taxon>
        <taxon>Asparagales</taxon>
        <taxon>Orchidaceae</taxon>
        <taxon>Epidendroideae</taxon>
        <taxon>Malaxideae</taxon>
        <taxon>Dendrobiinae</taxon>
        <taxon>Dendrobium</taxon>
    </lineage>
</organism>
<dbReference type="GO" id="GO:0005737">
    <property type="term" value="C:cytoplasm"/>
    <property type="evidence" value="ECO:0007669"/>
    <property type="project" value="TreeGrafter"/>
</dbReference>
<feature type="compositionally biased region" description="Polar residues" evidence="1">
    <location>
        <begin position="128"/>
        <end position="140"/>
    </location>
</feature>
<dbReference type="FunFam" id="1.10.287.110:FF:000043">
    <property type="entry name" value="J-domain protein required for chloroplast accumulation response 1"/>
    <property type="match status" value="1"/>
</dbReference>
<comment type="caution">
    <text evidence="3">The sequence shown here is derived from an EMBL/GenBank/DDBJ whole genome shotgun (WGS) entry which is preliminary data.</text>
</comment>
<evidence type="ECO:0000313" key="3">
    <source>
        <dbReference type="EMBL" id="KAH0464628.1"/>
    </source>
</evidence>
<keyword evidence="2" id="KW-0472">Membrane</keyword>
<name>A0AAV7HAY3_DENCH</name>
<evidence type="ECO:0000313" key="4">
    <source>
        <dbReference type="Proteomes" id="UP000775213"/>
    </source>
</evidence>
<accession>A0AAV7HAY3</accession>
<keyword evidence="4" id="KW-1185">Reference proteome</keyword>
<dbReference type="SUPFAM" id="SSF46565">
    <property type="entry name" value="Chaperone J-domain"/>
    <property type="match status" value="1"/>
</dbReference>
<feature type="region of interest" description="Disordered" evidence="1">
    <location>
        <begin position="573"/>
        <end position="607"/>
    </location>
</feature>
<evidence type="ECO:0000256" key="1">
    <source>
        <dbReference type="SAM" id="MobiDB-lite"/>
    </source>
</evidence>
<dbReference type="GO" id="GO:0072318">
    <property type="term" value="P:clathrin coat disassembly"/>
    <property type="evidence" value="ECO:0007669"/>
    <property type="project" value="TreeGrafter"/>
</dbReference>
<feature type="region of interest" description="Disordered" evidence="1">
    <location>
        <begin position="112"/>
        <end position="152"/>
    </location>
</feature>
<evidence type="ECO:0000256" key="2">
    <source>
        <dbReference type="SAM" id="Phobius"/>
    </source>
</evidence>
<dbReference type="AlphaFoldDB" id="A0AAV7HAY3"/>
<dbReference type="GO" id="GO:0030276">
    <property type="term" value="F:clathrin binding"/>
    <property type="evidence" value="ECO:0007669"/>
    <property type="project" value="TreeGrafter"/>
</dbReference>
<reference evidence="3 4" key="1">
    <citation type="journal article" date="2021" name="Hortic Res">
        <title>Chromosome-scale assembly of the Dendrobium chrysotoxum genome enhances the understanding of orchid evolution.</title>
        <authorList>
            <person name="Zhang Y."/>
            <person name="Zhang G.Q."/>
            <person name="Zhang D."/>
            <person name="Liu X.D."/>
            <person name="Xu X.Y."/>
            <person name="Sun W.H."/>
            <person name="Yu X."/>
            <person name="Zhu X."/>
            <person name="Wang Z.W."/>
            <person name="Zhao X."/>
            <person name="Zhong W.Y."/>
            <person name="Chen H."/>
            <person name="Yin W.L."/>
            <person name="Huang T."/>
            <person name="Niu S.C."/>
            <person name="Liu Z.J."/>
        </authorList>
    </citation>
    <scope>NUCLEOTIDE SEQUENCE [LARGE SCALE GENOMIC DNA]</scope>
    <source>
        <strain evidence="3">Lindl</strain>
    </source>
</reference>
<dbReference type="GO" id="GO:0031982">
    <property type="term" value="C:vesicle"/>
    <property type="evidence" value="ECO:0007669"/>
    <property type="project" value="TreeGrafter"/>
</dbReference>
<dbReference type="EMBL" id="JAGFBR010000007">
    <property type="protein sequence ID" value="KAH0464628.1"/>
    <property type="molecule type" value="Genomic_DNA"/>
</dbReference>
<feature type="transmembrane region" description="Helical" evidence="2">
    <location>
        <begin position="770"/>
        <end position="790"/>
    </location>
</feature>
<dbReference type="InterPro" id="IPR036869">
    <property type="entry name" value="J_dom_sf"/>
</dbReference>
<dbReference type="Proteomes" id="UP000775213">
    <property type="component" value="Unassembled WGS sequence"/>
</dbReference>
<proteinExistence type="predicted"/>
<keyword evidence="2" id="KW-1133">Transmembrane helix</keyword>
<evidence type="ECO:0008006" key="5">
    <source>
        <dbReference type="Google" id="ProtNLM"/>
    </source>
</evidence>
<feature type="compositionally biased region" description="Basic and acidic residues" evidence="1">
    <location>
        <begin position="68"/>
        <end position="78"/>
    </location>
</feature>
<protein>
    <recommendedName>
        <fullName evidence="5">J domain-containing protein required for chloroplast accumulation response 1</fullName>
    </recommendedName>
</protein>
<gene>
    <name evidence="3" type="ORF">IEQ34_007414</name>
</gene>
<sequence>METISERERILLGYAPRDPFSGVELSSQRRSSDIDFRDVFGGPPRRSSIYEYRRNRADSIDLYSRSSRGREDSVESHRSSRGSGEKPVFGDVSGSGRRRQLGDDFYSDIFQSSDSACSSPKRGDRDAFQSSPGSRVNSPNRPTPIRSESLFGGSLLSQSSLSETMDKGLDHPGFGSITQHSVYRNEDERSDAFSFSLSPNASSTDYFTTQSVLCHGDLRNKSYASYRQSPLSHRIPSSFEGLADTMEPSFQTVESQTGKSSSSLEDYISSRKFHFSIHKWAGKGVMLVMPSYSNERNELEGGLTRLPEIIVQEVDIPSNCDSFSFTKFSSLTKAFESETETQEKKSDKKEDDYIAPNAKGLSHAVFGPELLRDDTNKKLGKCGNQSEKFSVPYFDENSCTNWADDEHNPEFKFIVHGEQNHELKSLSQLFDDDVDNLRTDDIPRLIKERVAQSKSQENRQLQRESRLVPGKVNCSVLHDNPLSLEDKTRGNKVTGKVKDFIRKFNQEGSPKRKSAFEMLVRRSKGEENKQDKVDELAHVSSIGADKLRGKSRNNNIPLFDIPKVMENNVLEKAEEDKSGIPSDGHPSEERIEVSPPQSEPPTPEVLDNTACDEESILEDFEGYLVQQLQVHLSEAAQNSPQPDQIKVIVLLPILYLYDFCLIKCFCNDLYLSALAQNLDAKIRQWSRGKEGNIRSLLSTLQLILWPESGWKQVPLVNIIEGPSVKKAYQKALLCLHPDKLQQKGASSNQKYIAEKVFDILQIIISFKKTIIIIIIITLINFYLFMCNWLYEFEDWTSHLTKFALLLKSQQECAECFFVLLFIIEQKNQSLLESSYLGVISLNNDL</sequence>
<dbReference type="PANTHER" id="PTHR23172:SF64">
    <property type="entry name" value="J DOMAIN-CONTAINING PROTEIN REQUIRED FOR CHLOROPLAST ACCUMULATION RESPONSE 1"/>
    <property type="match status" value="1"/>
</dbReference>
<feature type="region of interest" description="Disordered" evidence="1">
    <location>
        <begin position="18"/>
        <end position="97"/>
    </location>
</feature>
<dbReference type="Gene3D" id="1.10.287.110">
    <property type="entry name" value="DnaJ domain"/>
    <property type="match status" value="1"/>
</dbReference>
<dbReference type="GO" id="GO:0072583">
    <property type="term" value="P:clathrin-dependent endocytosis"/>
    <property type="evidence" value="ECO:0007669"/>
    <property type="project" value="TreeGrafter"/>
</dbReference>
<keyword evidence="2" id="KW-0812">Transmembrane</keyword>